<dbReference type="SUPFAM" id="SSF55073">
    <property type="entry name" value="Nucleotide cyclase"/>
    <property type="match status" value="1"/>
</dbReference>
<dbReference type="SMART" id="SM00267">
    <property type="entry name" value="GGDEF"/>
    <property type="match status" value="1"/>
</dbReference>
<feature type="region of interest" description="Disordered" evidence="4">
    <location>
        <begin position="367"/>
        <end position="398"/>
    </location>
</feature>
<dbReference type="NCBIfam" id="TIGR00254">
    <property type="entry name" value="GGDEF"/>
    <property type="match status" value="1"/>
</dbReference>
<keyword evidence="7" id="KW-0808">Transferase</keyword>
<dbReference type="Gene3D" id="3.30.70.270">
    <property type="match status" value="1"/>
</dbReference>
<keyword evidence="3" id="KW-0175">Coiled coil</keyword>
<name>A0ABT1UEC9_9GAMM</name>
<sequence length="398" mass="43992">MSDSVVPTIETLQAEVLRLNKVVEALMNRDERGTDRHASAFDQFQSTVMLEELVRARTRELESALIENQAINRALREAEQKFHRVLDQSLVGITMTVDGRFQYVNPKFAEILGYTQEEMQRLGPAEITAETDRQFLNDVIVRSLAGEFKQITFTVRARRKNGEEISVEISGNEPIDIGGRPALIAVWADVTERLRAEREILALQEKLREQAFRDPLTGLYNRLFLDECLEREFARCGRTGCSLSMVIADLDFFKSVNDRYGHQAGDAALRHMAAVLSGHARASDIVCRFGGEEFLLLLPDTAASVAWQRAEDLRAALERQPVVWQAERIGITASFGVSSYPADAATQFDLIAAADTALYAAKAGGRNRVGGSARVDSASSYAGAPPASTGRRQPGSIN</sequence>
<dbReference type="PANTHER" id="PTHR45138:SF9">
    <property type="entry name" value="DIGUANYLATE CYCLASE DGCM-RELATED"/>
    <property type="match status" value="1"/>
</dbReference>
<dbReference type="InterPro" id="IPR035965">
    <property type="entry name" value="PAS-like_dom_sf"/>
</dbReference>
<evidence type="ECO:0000256" key="1">
    <source>
        <dbReference type="ARBA" id="ARBA00012528"/>
    </source>
</evidence>
<dbReference type="PROSITE" id="PS50112">
    <property type="entry name" value="PAS"/>
    <property type="match status" value="1"/>
</dbReference>
<evidence type="ECO:0000256" key="2">
    <source>
        <dbReference type="ARBA" id="ARBA00034247"/>
    </source>
</evidence>
<dbReference type="PANTHER" id="PTHR45138">
    <property type="entry name" value="REGULATORY COMPONENTS OF SENSORY TRANSDUCTION SYSTEM"/>
    <property type="match status" value="1"/>
</dbReference>
<comment type="catalytic activity">
    <reaction evidence="2">
        <text>2 GTP = 3',3'-c-di-GMP + 2 diphosphate</text>
        <dbReference type="Rhea" id="RHEA:24898"/>
        <dbReference type="ChEBI" id="CHEBI:33019"/>
        <dbReference type="ChEBI" id="CHEBI:37565"/>
        <dbReference type="ChEBI" id="CHEBI:58805"/>
        <dbReference type="EC" id="2.7.7.65"/>
    </reaction>
</comment>
<comment type="caution">
    <text evidence="7">The sequence shown here is derived from an EMBL/GenBank/DDBJ whole genome shotgun (WGS) entry which is preliminary data.</text>
</comment>
<evidence type="ECO:0000313" key="8">
    <source>
        <dbReference type="Proteomes" id="UP001524569"/>
    </source>
</evidence>
<evidence type="ECO:0000259" key="5">
    <source>
        <dbReference type="PROSITE" id="PS50112"/>
    </source>
</evidence>
<keyword evidence="7" id="KW-0548">Nucleotidyltransferase</keyword>
<accession>A0ABT1UEC9</accession>
<feature type="domain" description="GGDEF" evidence="6">
    <location>
        <begin position="241"/>
        <end position="374"/>
    </location>
</feature>
<reference evidence="7 8" key="1">
    <citation type="submission" date="2022-07" db="EMBL/GenBank/DDBJ databases">
        <title>Methylomonas rivi sp. nov., Methylomonas rosea sp. nov., Methylomonas aureus sp. nov. and Methylomonas subterranea sp. nov., four novel methanotrophs isolated from a freshwater creek and the deep terrestrial subsurface.</title>
        <authorList>
            <person name="Abin C."/>
            <person name="Sankaranarayanan K."/>
            <person name="Garner C."/>
            <person name="Sindelar R."/>
            <person name="Kotary K."/>
            <person name="Garner R."/>
            <person name="Barclay S."/>
            <person name="Lawson P."/>
            <person name="Krumholz L."/>
        </authorList>
    </citation>
    <scope>NUCLEOTIDE SEQUENCE [LARGE SCALE GENOMIC DNA]</scope>
    <source>
        <strain evidence="7 8">SURF-1</strain>
    </source>
</reference>
<evidence type="ECO:0000259" key="6">
    <source>
        <dbReference type="PROSITE" id="PS50887"/>
    </source>
</evidence>
<dbReference type="Proteomes" id="UP001524569">
    <property type="component" value="Unassembled WGS sequence"/>
</dbReference>
<dbReference type="SMART" id="SM00091">
    <property type="entry name" value="PAS"/>
    <property type="match status" value="1"/>
</dbReference>
<dbReference type="InterPro" id="IPR043128">
    <property type="entry name" value="Rev_trsase/Diguanyl_cyclase"/>
</dbReference>
<dbReference type="InterPro" id="IPR050469">
    <property type="entry name" value="Diguanylate_Cyclase"/>
</dbReference>
<organism evidence="7 8">
    <name type="scientific">Methylomonas aurea</name>
    <dbReference type="NCBI Taxonomy" id="2952224"/>
    <lineage>
        <taxon>Bacteria</taxon>
        <taxon>Pseudomonadati</taxon>
        <taxon>Pseudomonadota</taxon>
        <taxon>Gammaproteobacteria</taxon>
        <taxon>Methylococcales</taxon>
        <taxon>Methylococcaceae</taxon>
        <taxon>Methylomonas</taxon>
    </lineage>
</organism>
<dbReference type="EC" id="2.7.7.65" evidence="1"/>
<keyword evidence="8" id="KW-1185">Reference proteome</keyword>
<dbReference type="InterPro" id="IPR000160">
    <property type="entry name" value="GGDEF_dom"/>
</dbReference>
<protein>
    <recommendedName>
        <fullName evidence="1">diguanylate cyclase</fullName>
        <ecNumber evidence="1">2.7.7.65</ecNumber>
    </recommendedName>
</protein>
<evidence type="ECO:0000256" key="4">
    <source>
        <dbReference type="SAM" id="MobiDB-lite"/>
    </source>
</evidence>
<dbReference type="CDD" id="cd01949">
    <property type="entry name" value="GGDEF"/>
    <property type="match status" value="1"/>
</dbReference>
<dbReference type="PROSITE" id="PS50887">
    <property type="entry name" value="GGDEF"/>
    <property type="match status" value="1"/>
</dbReference>
<dbReference type="Pfam" id="PF00990">
    <property type="entry name" value="GGDEF"/>
    <property type="match status" value="1"/>
</dbReference>
<dbReference type="EMBL" id="JANIBM010000004">
    <property type="protein sequence ID" value="MCQ8180583.1"/>
    <property type="molecule type" value="Genomic_DNA"/>
</dbReference>
<dbReference type="GO" id="GO:0052621">
    <property type="term" value="F:diguanylate cyclase activity"/>
    <property type="evidence" value="ECO:0007669"/>
    <property type="project" value="UniProtKB-EC"/>
</dbReference>
<dbReference type="CDD" id="cd00130">
    <property type="entry name" value="PAS"/>
    <property type="match status" value="1"/>
</dbReference>
<dbReference type="InterPro" id="IPR029787">
    <property type="entry name" value="Nucleotide_cyclase"/>
</dbReference>
<feature type="compositionally biased region" description="Low complexity" evidence="4">
    <location>
        <begin position="377"/>
        <end position="388"/>
    </location>
</feature>
<dbReference type="InterPro" id="IPR000014">
    <property type="entry name" value="PAS"/>
</dbReference>
<proteinExistence type="predicted"/>
<dbReference type="RefSeq" id="WP_256609945.1">
    <property type="nucleotide sequence ID" value="NZ_JANIBM010000004.1"/>
</dbReference>
<gene>
    <name evidence="7" type="ORF">NP603_05655</name>
</gene>
<evidence type="ECO:0000256" key="3">
    <source>
        <dbReference type="SAM" id="Coils"/>
    </source>
</evidence>
<dbReference type="Pfam" id="PF13426">
    <property type="entry name" value="PAS_9"/>
    <property type="match status" value="1"/>
</dbReference>
<dbReference type="SUPFAM" id="SSF55785">
    <property type="entry name" value="PYP-like sensor domain (PAS domain)"/>
    <property type="match status" value="1"/>
</dbReference>
<dbReference type="Gene3D" id="3.30.450.20">
    <property type="entry name" value="PAS domain"/>
    <property type="match status" value="1"/>
</dbReference>
<evidence type="ECO:0000313" key="7">
    <source>
        <dbReference type="EMBL" id="MCQ8180583.1"/>
    </source>
</evidence>
<dbReference type="NCBIfam" id="TIGR00229">
    <property type="entry name" value="sensory_box"/>
    <property type="match status" value="1"/>
</dbReference>
<feature type="domain" description="PAS" evidence="5">
    <location>
        <begin position="98"/>
        <end position="147"/>
    </location>
</feature>
<feature type="coiled-coil region" evidence="3">
    <location>
        <begin position="61"/>
        <end position="88"/>
    </location>
</feature>